<proteinExistence type="inferred from homology"/>
<evidence type="ECO:0000256" key="1">
    <source>
        <dbReference type="ARBA" id="ARBA00022670"/>
    </source>
</evidence>
<evidence type="ECO:0000313" key="9">
    <source>
        <dbReference type="EMBL" id="QSB16046.1"/>
    </source>
</evidence>
<dbReference type="PANTHER" id="PTHR34978">
    <property type="entry name" value="POSSIBLE SENSOR-TRANSDUCER PROTEIN BLAR"/>
    <property type="match status" value="1"/>
</dbReference>
<sequence length="302" mass="31767">MTYVVGHATVLIACAVGIVGLARSQWVWRTPRVGIASWQALGLALGLALIGLPLAAGLAPYGAPLGPALAQFGTELGQGQLPAGLGSFHLLAILTGALVAARLCWVTVTYLLHTLRAQRRHRELLALVGRADPAAPGATVLDHPSAAAYCLPGLRPTVVVSAGTLHLLRGSELAAVLSHERSHAAERHDLVLLPFTALRRALPLDRWLRAAYDAVALLVEMRADDRARQHHPDGLVAALRRFAAAPSVGAPAGALGVGDRAVEVRVRRLHDRRRRPWLRGAVTFAGAFTLAVAPVGLALLGG</sequence>
<feature type="domain" description="Peptidase M48" evidence="8">
    <location>
        <begin position="116"/>
        <end position="194"/>
    </location>
</feature>
<dbReference type="KEGG" id="nhy:JQS43_06975"/>
<evidence type="ECO:0000256" key="4">
    <source>
        <dbReference type="ARBA" id="ARBA00022833"/>
    </source>
</evidence>
<evidence type="ECO:0000256" key="6">
    <source>
        <dbReference type="RuleBase" id="RU003983"/>
    </source>
</evidence>
<dbReference type="AlphaFoldDB" id="A0A895YMY2"/>
<reference evidence="9" key="1">
    <citation type="submission" date="2021-02" db="EMBL/GenBank/DDBJ databases">
        <title>Natrosporangium hydrolyticum gen. nov., sp. nov, a haloalkaliphilic actinobacterium from a soda solonchak soil.</title>
        <authorList>
            <person name="Sorokin D.Y."/>
            <person name="Khijniak T.V."/>
            <person name="Zakharycheva A.P."/>
            <person name="Boueva O.V."/>
            <person name="Ariskina E.V."/>
            <person name="Hahnke R.L."/>
            <person name="Bunk B."/>
            <person name="Sproer C."/>
            <person name="Schumann P."/>
            <person name="Evtushenko L.I."/>
            <person name="Kublanov I.V."/>
        </authorList>
    </citation>
    <scope>NUCLEOTIDE SEQUENCE</scope>
    <source>
        <strain evidence="9">DSM 106523</strain>
    </source>
</reference>
<keyword evidence="7" id="KW-0472">Membrane</keyword>
<keyword evidence="7" id="KW-1133">Transmembrane helix</keyword>
<keyword evidence="10" id="KW-1185">Reference proteome</keyword>
<evidence type="ECO:0000256" key="7">
    <source>
        <dbReference type="SAM" id="Phobius"/>
    </source>
</evidence>
<feature type="transmembrane region" description="Helical" evidence="7">
    <location>
        <begin position="6"/>
        <end position="28"/>
    </location>
</feature>
<dbReference type="InterPro" id="IPR001915">
    <property type="entry name" value="Peptidase_M48"/>
</dbReference>
<dbReference type="GO" id="GO:0006508">
    <property type="term" value="P:proteolysis"/>
    <property type="evidence" value="ECO:0007669"/>
    <property type="project" value="UniProtKB-KW"/>
</dbReference>
<dbReference type="InterPro" id="IPR052173">
    <property type="entry name" value="Beta-lactam_resp_regulator"/>
</dbReference>
<keyword evidence="3 6" id="KW-0378">Hydrolase</keyword>
<dbReference type="RefSeq" id="WP_239678246.1">
    <property type="nucleotide sequence ID" value="NZ_CP070499.1"/>
</dbReference>
<feature type="transmembrane region" description="Helical" evidence="7">
    <location>
        <begin position="277"/>
        <end position="300"/>
    </location>
</feature>
<dbReference type="Proteomes" id="UP000662857">
    <property type="component" value="Chromosome"/>
</dbReference>
<accession>A0A895YMY2</accession>
<comment type="cofactor">
    <cofactor evidence="6">
        <name>Zn(2+)</name>
        <dbReference type="ChEBI" id="CHEBI:29105"/>
    </cofactor>
    <text evidence="6">Binds 1 zinc ion per subunit.</text>
</comment>
<dbReference type="GO" id="GO:0004222">
    <property type="term" value="F:metalloendopeptidase activity"/>
    <property type="evidence" value="ECO:0007669"/>
    <property type="project" value="InterPro"/>
</dbReference>
<keyword evidence="2" id="KW-0479">Metal-binding</keyword>
<evidence type="ECO:0000256" key="5">
    <source>
        <dbReference type="ARBA" id="ARBA00023049"/>
    </source>
</evidence>
<evidence type="ECO:0000259" key="8">
    <source>
        <dbReference type="Pfam" id="PF01435"/>
    </source>
</evidence>
<gene>
    <name evidence="9" type="ORF">JQS43_06975</name>
</gene>
<dbReference type="CDD" id="cd07326">
    <property type="entry name" value="M56_BlaR1_MecR1_like"/>
    <property type="match status" value="1"/>
</dbReference>
<organism evidence="9 10">
    <name type="scientific">Natronosporangium hydrolyticum</name>
    <dbReference type="NCBI Taxonomy" id="2811111"/>
    <lineage>
        <taxon>Bacteria</taxon>
        <taxon>Bacillati</taxon>
        <taxon>Actinomycetota</taxon>
        <taxon>Actinomycetes</taxon>
        <taxon>Micromonosporales</taxon>
        <taxon>Micromonosporaceae</taxon>
        <taxon>Natronosporangium</taxon>
    </lineage>
</organism>
<comment type="similarity">
    <text evidence="6">Belongs to the peptidase M48 family.</text>
</comment>
<evidence type="ECO:0000313" key="10">
    <source>
        <dbReference type="Proteomes" id="UP000662857"/>
    </source>
</evidence>
<keyword evidence="7" id="KW-0812">Transmembrane</keyword>
<name>A0A895YMY2_9ACTN</name>
<dbReference type="EMBL" id="CP070499">
    <property type="protein sequence ID" value="QSB16046.1"/>
    <property type="molecule type" value="Genomic_DNA"/>
</dbReference>
<keyword evidence="5 6" id="KW-0482">Metalloprotease</keyword>
<feature type="transmembrane region" description="Helical" evidence="7">
    <location>
        <begin position="83"/>
        <end position="112"/>
    </location>
</feature>
<dbReference type="Pfam" id="PF01435">
    <property type="entry name" value="Peptidase_M48"/>
    <property type="match status" value="1"/>
</dbReference>
<protein>
    <submittedName>
        <fullName evidence="9">M56 family metallopeptidase</fullName>
    </submittedName>
</protein>
<evidence type="ECO:0000256" key="3">
    <source>
        <dbReference type="ARBA" id="ARBA00022801"/>
    </source>
</evidence>
<dbReference type="GO" id="GO:0046872">
    <property type="term" value="F:metal ion binding"/>
    <property type="evidence" value="ECO:0007669"/>
    <property type="project" value="UniProtKB-KW"/>
</dbReference>
<dbReference type="PANTHER" id="PTHR34978:SF3">
    <property type="entry name" value="SLR0241 PROTEIN"/>
    <property type="match status" value="1"/>
</dbReference>
<dbReference type="Gene3D" id="3.30.2010.10">
    <property type="entry name" value="Metalloproteases ('zincins'), catalytic domain"/>
    <property type="match status" value="1"/>
</dbReference>
<keyword evidence="1 6" id="KW-0645">Protease</keyword>
<keyword evidence="4 6" id="KW-0862">Zinc</keyword>
<evidence type="ECO:0000256" key="2">
    <source>
        <dbReference type="ARBA" id="ARBA00022723"/>
    </source>
</evidence>
<feature type="transmembrane region" description="Helical" evidence="7">
    <location>
        <begin position="40"/>
        <end position="63"/>
    </location>
</feature>